<evidence type="ECO:0008006" key="2">
    <source>
        <dbReference type="Google" id="ProtNLM"/>
    </source>
</evidence>
<name>A0A6C0I562_9ZZZZ</name>
<evidence type="ECO:0000313" key="1">
    <source>
        <dbReference type="EMBL" id="QHT87929.1"/>
    </source>
</evidence>
<sequence>MTTDSSNKHVVCIEGKRNVDKLSKSDKPKRARTLKWTIDDAFFNYDKQLEILRRLIADDTTLEERKFFIKEIRAKLDGYTRQDVANGMHDLSAFISLNATIELLLISKLRCAYCRKCCELIYKDVMAPRQWTLDRVDNDQGHNAGNVVLACLACNLQRRTMDAERFKFGKQLRVVKGF</sequence>
<dbReference type="Gene3D" id="3.30.40.220">
    <property type="match status" value="1"/>
</dbReference>
<accession>A0A6C0I562</accession>
<dbReference type="EMBL" id="MN740104">
    <property type="protein sequence ID" value="QHT87929.1"/>
    <property type="molecule type" value="Genomic_DNA"/>
</dbReference>
<protein>
    <recommendedName>
        <fullName evidence="2">HNH endonuclease</fullName>
    </recommendedName>
</protein>
<reference evidence="1" key="1">
    <citation type="journal article" date="2020" name="Nature">
        <title>Giant virus diversity and host interactions through global metagenomics.</title>
        <authorList>
            <person name="Schulz F."/>
            <person name="Roux S."/>
            <person name="Paez-Espino D."/>
            <person name="Jungbluth S."/>
            <person name="Walsh D.A."/>
            <person name="Denef V.J."/>
            <person name="McMahon K.D."/>
            <person name="Konstantinidis K.T."/>
            <person name="Eloe-Fadrosh E.A."/>
            <person name="Kyrpides N.C."/>
            <person name="Woyke T."/>
        </authorList>
    </citation>
    <scope>NUCLEOTIDE SEQUENCE</scope>
    <source>
        <strain evidence="1">GVMAG-M-3300023184-191</strain>
    </source>
</reference>
<organism evidence="1">
    <name type="scientific">viral metagenome</name>
    <dbReference type="NCBI Taxonomy" id="1070528"/>
    <lineage>
        <taxon>unclassified sequences</taxon>
        <taxon>metagenomes</taxon>
        <taxon>organismal metagenomes</taxon>
    </lineage>
</organism>
<dbReference type="AlphaFoldDB" id="A0A6C0I562"/>
<proteinExistence type="predicted"/>